<protein>
    <submittedName>
        <fullName evidence="2">Uncharacterized protein</fullName>
    </submittedName>
</protein>
<evidence type="ECO:0000313" key="2">
    <source>
        <dbReference type="EMBL" id="MDN4172830.1"/>
    </source>
</evidence>
<keyword evidence="1" id="KW-1133">Transmembrane helix</keyword>
<keyword evidence="1" id="KW-0812">Transmembrane</keyword>
<keyword evidence="3" id="KW-1185">Reference proteome</keyword>
<feature type="transmembrane region" description="Helical" evidence="1">
    <location>
        <begin position="6"/>
        <end position="24"/>
    </location>
</feature>
<sequence length="64" mass="7027">MLTISLVMLFILVVAGLVMTFVAYPHRGQQVPQAPWLGDAMSRLADRAPVLDPESDDVPAGHRR</sequence>
<name>A0ABT8FEI1_9ACTN</name>
<proteinExistence type="predicted"/>
<comment type="caution">
    <text evidence="2">The sequence shown here is derived from an EMBL/GenBank/DDBJ whole genome shotgun (WGS) entry which is preliminary data.</text>
</comment>
<evidence type="ECO:0000313" key="3">
    <source>
        <dbReference type="Proteomes" id="UP001168620"/>
    </source>
</evidence>
<dbReference type="EMBL" id="JAUHJQ010000002">
    <property type="protein sequence ID" value="MDN4172830.1"/>
    <property type="molecule type" value="Genomic_DNA"/>
</dbReference>
<evidence type="ECO:0000256" key="1">
    <source>
        <dbReference type="SAM" id="Phobius"/>
    </source>
</evidence>
<accession>A0ABT8FEI1</accession>
<reference evidence="2" key="1">
    <citation type="submission" date="2023-06" db="EMBL/GenBank/DDBJ databases">
        <title>Draft genome sequence of Nocardioides sp. SOB77.</title>
        <authorList>
            <person name="Zhang G."/>
        </authorList>
    </citation>
    <scope>NUCLEOTIDE SEQUENCE</scope>
    <source>
        <strain evidence="2">SOB77</strain>
    </source>
</reference>
<dbReference type="RefSeq" id="WP_300951751.1">
    <property type="nucleotide sequence ID" value="NZ_JAUHJQ010000002.1"/>
</dbReference>
<gene>
    <name evidence="2" type="ORF">QWY28_07760</name>
</gene>
<dbReference type="Proteomes" id="UP001168620">
    <property type="component" value="Unassembled WGS sequence"/>
</dbReference>
<organism evidence="2 3">
    <name type="scientific">Nocardioides oceani</name>
    <dbReference type="NCBI Taxonomy" id="3058369"/>
    <lineage>
        <taxon>Bacteria</taxon>
        <taxon>Bacillati</taxon>
        <taxon>Actinomycetota</taxon>
        <taxon>Actinomycetes</taxon>
        <taxon>Propionibacteriales</taxon>
        <taxon>Nocardioidaceae</taxon>
        <taxon>Nocardioides</taxon>
    </lineage>
</organism>
<keyword evidence="1" id="KW-0472">Membrane</keyword>